<dbReference type="AlphaFoldDB" id="A0A0A7CMZ4"/>
<reference evidence="3" key="1">
    <citation type="journal article" date="2014" name="Genome Biol. Evol.">
        <title>The secreted proteins of Achlya hypogyna and Thraustotheca clavata identify the ancestral oomycete secretome and reveal gene acquisitions by horizontal gene transfer.</title>
        <authorList>
            <person name="Misner I."/>
            <person name="Blouin N."/>
            <person name="Leonard G."/>
            <person name="Richards T.A."/>
            <person name="Lane C.E."/>
        </authorList>
    </citation>
    <scope>NUCLEOTIDE SEQUENCE</scope>
    <source>
        <strain evidence="3">ATCC 48635</strain>
    </source>
</reference>
<feature type="chain" id="PRO_5002027358" evidence="2">
    <location>
        <begin position="19"/>
        <end position="200"/>
    </location>
</feature>
<feature type="compositionally biased region" description="Acidic residues" evidence="1">
    <location>
        <begin position="130"/>
        <end position="168"/>
    </location>
</feature>
<dbReference type="EMBL" id="KM038435">
    <property type="protein sequence ID" value="AIG55896.1"/>
    <property type="molecule type" value="Genomic_DNA"/>
</dbReference>
<feature type="region of interest" description="Disordered" evidence="1">
    <location>
        <begin position="89"/>
        <end position="173"/>
    </location>
</feature>
<organism evidence="3">
    <name type="scientific">Achlya hypogyna</name>
    <name type="common">Oomycete</name>
    <name type="synonym">Protoachlya hypogyna</name>
    <dbReference type="NCBI Taxonomy" id="1202772"/>
    <lineage>
        <taxon>Eukaryota</taxon>
        <taxon>Sar</taxon>
        <taxon>Stramenopiles</taxon>
        <taxon>Oomycota</taxon>
        <taxon>Saprolegniomycetes</taxon>
        <taxon>Saprolegniales</taxon>
        <taxon>Achlyaceae</taxon>
        <taxon>Achlya</taxon>
    </lineage>
</organism>
<proteinExistence type="predicted"/>
<evidence type="ECO:0000256" key="2">
    <source>
        <dbReference type="SAM" id="SignalP"/>
    </source>
</evidence>
<feature type="compositionally biased region" description="Polar residues" evidence="1">
    <location>
        <begin position="89"/>
        <end position="108"/>
    </location>
</feature>
<accession>A0A0A7CMZ4</accession>
<evidence type="ECO:0000313" key="3">
    <source>
        <dbReference type="EMBL" id="AIG55896.1"/>
    </source>
</evidence>
<name>A0A0A7CMZ4_ACHHY</name>
<evidence type="ECO:0000256" key="1">
    <source>
        <dbReference type="SAM" id="MobiDB-lite"/>
    </source>
</evidence>
<feature type="signal peptide" evidence="2">
    <location>
        <begin position="1"/>
        <end position="18"/>
    </location>
</feature>
<sequence length="200" mass="21333">MRVLAIASVAAALHSTAATDICAERPDLPKCGASCFNPARAACCGGTVYLHYQWNPETNKTGEQQCCHGPKNTTFVAFDCTFTAARNGTRTGNGTSVGNHTTHGSSSDEWGVIQFPKLSHSEHADVPSESAEDDDDGNADDDGDDDGAEPEDEFTDDVSEDGESEDLEPILIADDPITLHTEILLRVGTTPTLQWDSPVH</sequence>
<keyword evidence="2" id="KW-0732">Signal</keyword>
<protein>
    <submittedName>
        <fullName evidence="3">Secreted protein</fullName>
    </submittedName>
</protein>